<dbReference type="PANTHER" id="PTHR22594">
    <property type="entry name" value="ASPARTYL/LYSYL-TRNA SYNTHETASE"/>
    <property type="match status" value="1"/>
</dbReference>
<evidence type="ECO:0000313" key="3">
    <source>
        <dbReference type="EMBL" id="MED6200007.1"/>
    </source>
</evidence>
<dbReference type="SUPFAM" id="SSF55681">
    <property type="entry name" value="Class II aaRS and biotin synthetases"/>
    <property type="match status" value="1"/>
</dbReference>
<sequence length="126" mass="14092">VATVMRIRNALSFATHLFFNSQGFINVQVPIMTITDCEGFGKLFHVADLEMKVDKQKLSTIHETDGVNLDIVKAASKEKSNIVETLKMTKSNRKALATAVQDLRKTNELVSQLEAIKKKNLRSLSM</sequence>
<dbReference type="PANTHER" id="PTHR22594:SF36">
    <property type="entry name" value="ASPARAGINE--TRNA LIGASE, CYTOPLASMIC 2"/>
    <property type="match status" value="1"/>
</dbReference>
<organism evidence="3 4">
    <name type="scientific">Stylosanthes scabra</name>
    <dbReference type="NCBI Taxonomy" id="79078"/>
    <lineage>
        <taxon>Eukaryota</taxon>
        <taxon>Viridiplantae</taxon>
        <taxon>Streptophyta</taxon>
        <taxon>Embryophyta</taxon>
        <taxon>Tracheophyta</taxon>
        <taxon>Spermatophyta</taxon>
        <taxon>Magnoliopsida</taxon>
        <taxon>eudicotyledons</taxon>
        <taxon>Gunneridae</taxon>
        <taxon>Pentapetalae</taxon>
        <taxon>rosids</taxon>
        <taxon>fabids</taxon>
        <taxon>Fabales</taxon>
        <taxon>Fabaceae</taxon>
        <taxon>Papilionoideae</taxon>
        <taxon>50 kb inversion clade</taxon>
        <taxon>dalbergioids sensu lato</taxon>
        <taxon>Dalbergieae</taxon>
        <taxon>Pterocarpus clade</taxon>
        <taxon>Stylosanthes</taxon>
    </lineage>
</organism>
<comment type="caution">
    <text evidence="3">The sequence shown here is derived from an EMBL/GenBank/DDBJ whole genome shotgun (WGS) entry which is preliminary data.</text>
</comment>
<dbReference type="Proteomes" id="UP001341840">
    <property type="component" value="Unassembled WGS sequence"/>
</dbReference>
<dbReference type="Gene3D" id="3.30.930.10">
    <property type="entry name" value="Bira Bifunctional Protein, Domain 2"/>
    <property type="match status" value="1"/>
</dbReference>
<dbReference type="InterPro" id="IPR045864">
    <property type="entry name" value="aa-tRNA-synth_II/BPL/LPL"/>
</dbReference>
<evidence type="ECO:0000256" key="2">
    <source>
        <dbReference type="ARBA" id="ARBA00023146"/>
    </source>
</evidence>
<evidence type="ECO:0000313" key="4">
    <source>
        <dbReference type="Proteomes" id="UP001341840"/>
    </source>
</evidence>
<name>A0ABU6XQF8_9FABA</name>
<gene>
    <name evidence="3" type="ORF">PIB30_081174</name>
</gene>
<protein>
    <submittedName>
        <fullName evidence="3">Uncharacterized protein</fullName>
    </submittedName>
</protein>
<keyword evidence="4" id="KW-1185">Reference proteome</keyword>
<dbReference type="EMBL" id="JASCZI010212654">
    <property type="protein sequence ID" value="MED6200007.1"/>
    <property type="molecule type" value="Genomic_DNA"/>
</dbReference>
<keyword evidence="2" id="KW-0030">Aminoacyl-tRNA synthetase</keyword>
<keyword evidence="1" id="KW-0648">Protein biosynthesis</keyword>
<keyword evidence="2" id="KW-0436">Ligase</keyword>
<proteinExistence type="predicted"/>
<accession>A0ABU6XQF8</accession>
<reference evidence="3 4" key="1">
    <citation type="journal article" date="2023" name="Plants (Basel)">
        <title>Bridging the Gap: Combining Genomics and Transcriptomics Approaches to Understand Stylosanthes scabra, an Orphan Legume from the Brazilian Caatinga.</title>
        <authorList>
            <person name="Ferreira-Neto J.R.C."/>
            <person name="da Silva M.D."/>
            <person name="Binneck E."/>
            <person name="de Melo N.F."/>
            <person name="da Silva R.H."/>
            <person name="de Melo A.L.T.M."/>
            <person name="Pandolfi V."/>
            <person name="Bustamante F.O."/>
            <person name="Brasileiro-Vidal A.C."/>
            <person name="Benko-Iseppon A.M."/>
        </authorList>
    </citation>
    <scope>NUCLEOTIDE SEQUENCE [LARGE SCALE GENOMIC DNA]</scope>
    <source>
        <tissue evidence="3">Leaves</tissue>
    </source>
</reference>
<evidence type="ECO:0000256" key="1">
    <source>
        <dbReference type="ARBA" id="ARBA00022917"/>
    </source>
</evidence>
<feature type="non-terminal residue" evidence="3">
    <location>
        <position position="1"/>
    </location>
</feature>